<dbReference type="GO" id="GO:0009166">
    <property type="term" value="P:nucleotide catabolic process"/>
    <property type="evidence" value="ECO:0007669"/>
    <property type="project" value="InterPro"/>
</dbReference>
<proteinExistence type="predicted"/>
<dbReference type="AlphaFoldDB" id="A0A160VG35"/>
<dbReference type="PRINTS" id="PR01607">
    <property type="entry name" value="APYRASEFAMLY"/>
</dbReference>
<sequence>MVGQVKPYILRLCLSIIFLSGWIFSQEKTLYILHTNNTNGALENCYCPDHPFGAVEKRTVFISEFLNKHSNVILLDAGDIFTMTHQAFKDSLMAEAYRLLPYDAILPGDQELMMDPKEINRLFDKMGIHVVATNITVAGIESLLVSHIVERDGLKIAILGIMDPYAVKYYSPELINHIQLEDPIVAVKKTMKKLTDQVDIFVLLTHQGADLDYEIAEKIDGLHLIVGSHSQSAIEKPEEVNGTLIVQAGKEGYYVGIAELIISGKKVVEKTGRIDTMRLDMPDNPSVMNMIHEYEKKTGRINHQKLKLKAKK</sequence>
<keyword evidence="1" id="KW-0378">Hydrolase</keyword>
<gene>
    <name evidence="1" type="ORF">MGWOODY_Mmi82</name>
</gene>
<reference evidence="1" key="1">
    <citation type="submission" date="2015-10" db="EMBL/GenBank/DDBJ databases">
        <authorList>
            <person name="Gilbert D.G."/>
        </authorList>
    </citation>
    <scope>NUCLEOTIDE SEQUENCE</scope>
</reference>
<dbReference type="InterPro" id="IPR029052">
    <property type="entry name" value="Metallo-depent_PP-like"/>
</dbReference>
<organism evidence="1">
    <name type="scientific">hydrothermal vent metagenome</name>
    <dbReference type="NCBI Taxonomy" id="652676"/>
    <lineage>
        <taxon>unclassified sequences</taxon>
        <taxon>metagenomes</taxon>
        <taxon>ecological metagenomes</taxon>
    </lineage>
</organism>
<protein>
    <submittedName>
        <fullName evidence="1">5'-nucleotidase</fullName>
        <ecNumber evidence="1">3.1.3.5</ecNumber>
    </submittedName>
</protein>
<name>A0A160VG35_9ZZZZ</name>
<dbReference type="EC" id="3.1.3.5" evidence="1"/>
<dbReference type="InterPro" id="IPR006179">
    <property type="entry name" value="5_nucleotidase/apyrase"/>
</dbReference>
<accession>A0A160VG35</accession>
<dbReference type="Gene3D" id="3.60.21.10">
    <property type="match status" value="1"/>
</dbReference>
<dbReference type="SUPFAM" id="SSF56300">
    <property type="entry name" value="Metallo-dependent phosphatases"/>
    <property type="match status" value="1"/>
</dbReference>
<evidence type="ECO:0000313" key="1">
    <source>
        <dbReference type="EMBL" id="CUV09670.1"/>
    </source>
</evidence>
<dbReference type="EMBL" id="FAXC01000284">
    <property type="protein sequence ID" value="CUV09670.1"/>
    <property type="molecule type" value="Genomic_DNA"/>
</dbReference>
<dbReference type="PANTHER" id="PTHR11575:SF24">
    <property type="entry name" value="5'-NUCLEOTIDASE"/>
    <property type="match status" value="1"/>
</dbReference>
<dbReference type="PANTHER" id="PTHR11575">
    <property type="entry name" value="5'-NUCLEOTIDASE-RELATED"/>
    <property type="match status" value="1"/>
</dbReference>
<dbReference type="GO" id="GO:0008253">
    <property type="term" value="F:5'-nucleotidase activity"/>
    <property type="evidence" value="ECO:0007669"/>
    <property type="project" value="UniProtKB-EC"/>
</dbReference>